<dbReference type="PANTHER" id="PTHR46634:SF3">
    <property type="entry name" value="M REDUCTASE II SUBUNIT GAMMA, PUTATIVE (DUF3741)-RELATED"/>
    <property type="match status" value="1"/>
</dbReference>
<dbReference type="OrthoDB" id="1932693at2759"/>
<keyword evidence="5" id="KW-1185">Reference proteome</keyword>
<dbReference type="InterPro" id="IPR022212">
    <property type="entry name" value="DUF3741"/>
</dbReference>
<feature type="domain" description="DUF4378" evidence="3">
    <location>
        <begin position="656"/>
        <end position="817"/>
    </location>
</feature>
<dbReference type="PANTHER" id="PTHR46634">
    <property type="entry name" value="M REDUCTASE II SUBUNIT GAMMA, PUTATIVE (DUF3741)-RELATED"/>
    <property type="match status" value="1"/>
</dbReference>
<feature type="compositionally biased region" description="Polar residues" evidence="1">
    <location>
        <begin position="113"/>
        <end position="134"/>
    </location>
</feature>
<dbReference type="InterPro" id="IPR025486">
    <property type="entry name" value="DUF4378"/>
</dbReference>
<reference evidence="4" key="1">
    <citation type="journal article" date="2022" name="Cell">
        <title>Repeat-based holocentromeres influence genome architecture and karyotype evolution.</title>
        <authorList>
            <person name="Hofstatter P.G."/>
            <person name="Thangavel G."/>
            <person name="Lux T."/>
            <person name="Neumann P."/>
            <person name="Vondrak T."/>
            <person name="Novak P."/>
            <person name="Zhang M."/>
            <person name="Costa L."/>
            <person name="Castellani M."/>
            <person name="Scott A."/>
            <person name="Toegelov H."/>
            <person name="Fuchs J."/>
            <person name="Mata-Sucre Y."/>
            <person name="Dias Y."/>
            <person name="Vanzela A.L.L."/>
            <person name="Huettel B."/>
            <person name="Almeida C.C.S."/>
            <person name="Simkova H."/>
            <person name="Souza G."/>
            <person name="Pedrosa-Harand A."/>
            <person name="Macas J."/>
            <person name="Mayer K.F.X."/>
            <person name="Houben A."/>
            <person name="Marques A."/>
        </authorList>
    </citation>
    <scope>NUCLEOTIDE SEQUENCE</scope>
    <source>
        <strain evidence="4">RhyBre1mFocal</strain>
    </source>
</reference>
<evidence type="ECO:0000313" key="4">
    <source>
        <dbReference type="EMBL" id="KAJ1701942.1"/>
    </source>
</evidence>
<feature type="compositionally biased region" description="Polar residues" evidence="1">
    <location>
        <begin position="591"/>
        <end position="615"/>
    </location>
</feature>
<dbReference type="AlphaFoldDB" id="A0A9Q0CXF0"/>
<dbReference type="Proteomes" id="UP001151287">
    <property type="component" value="Unassembled WGS sequence"/>
</dbReference>
<organism evidence="4 5">
    <name type="scientific">Rhynchospora breviuscula</name>
    <dbReference type="NCBI Taxonomy" id="2022672"/>
    <lineage>
        <taxon>Eukaryota</taxon>
        <taxon>Viridiplantae</taxon>
        <taxon>Streptophyta</taxon>
        <taxon>Embryophyta</taxon>
        <taxon>Tracheophyta</taxon>
        <taxon>Spermatophyta</taxon>
        <taxon>Magnoliopsida</taxon>
        <taxon>Liliopsida</taxon>
        <taxon>Poales</taxon>
        <taxon>Cyperaceae</taxon>
        <taxon>Cyperoideae</taxon>
        <taxon>Rhynchosporeae</taxon>
        <taxon>Rhynchospora</taxon>
    </lineage>
</organism>
<name>A0A9Q0CXF0_9POAL</name>
<feature type="region of interest" description="Disordered" evidence="1">
    <location>
        <begin position="507"/>
        <end position="541"/>
    </location>
</feature>
<evidence type="ECO:0000313" key="5">
    <source>
        <dbReference type="Proteomes" id="UP001151287"/>
    </source>
</evidence>
<feature type="domain" description="DUF3741" evidence="2">
    <location>
        <begin position="178"/>
        <end position="222"/>
    </location>
</feature>
<evidence type="ECO:0000259" key="3">
    <source>
        <dbReference type="Pfam" id="PF14309"/>
    </source>
</evidence>
<feature type="region of interest" description="Disordered" evidence="1">
    <location>
        <begin position="61"/>
        <end position="141"/>
    </location>
</feature>
<protein>
    <recommendedName>
        <fullName evidence="6">DUF4378 domain-containing protein</fullName>
    </recommendedName>
</protein>
<feature type="compositionally biased region" description="Basic and acidic residues" evidence="1">
    <location>
        <begin position="71"/>
        <end position="84"/>
    </location>
</feature>
<evidence type="ECO:0000256" key="1">
    <source>
        <dbReference type="SAM" id="MobiDB-lite"/>
    </source>
</evidence>
<evidence type="ECO:0000259" key="2">
    <source>
        <dbReference type="Pfam" id="PF12552"/>
    </source>
</evidence>
<sequence>MINVFDLSAGMAGTKLLTEKPHRDDSPVRKIRQDVKKSPATAPNLTEDKLVFSEIIRNSTKRHNGTPMKALLDKEMSKETEPRRKQTSVVAKLMGLEDPNPSNQHPAYPSPARRNSTGNCSNAHRTHGSNQSSPLARHARHSSDEIVNYKDVFEVQCQGVHNGRNLNDGRDFHMDLVRRKFTEAKRLATDDRLLHSCEFQDALDVLSSNRELFLKFLEEPNSLFSIPPPQTKRITVLKPVKSFESSMTSSKQIKRHELVDHKPNRRLDSFSQPTRIVVLKPSPSPRRTDEVGSARNSWHRRDESLISSICSNGYGGDDSSLYDQSDNGYLEEDAAGMGGFSDSEAASPLSHNSWGLATVTKLGSPFSVSSFSRDMYSPESSVIKEAKKRLSERWAMVTSDDVDTLPVPVLRSSSTLGEMLSIQELKKEKEINAQERCLSIDREREGEVSARGLSRSRSLPVSSSLFENLNLNSSSKASEVDKGNNNKGKSFFKGKVSSFFFNRSKKPEKVKVGTSPDMLDHTDPLSITSTRTTSGSNFKTEEECGTSIGALFKQTLSIERSNSNDSLEKLLRPTRDQPSPTSVLDVAFDDTSGTEPDSSHPSTMSNQQPPLSRSSAIESVARTLSWDEKWLETPNKSPEFNRTISVANKEEQELCSFVEKLLSSSGFDTQRTYTILSRWYSLESPLDPTLVDKFLDPKEEAAKCRERRSNQRLLFDCVNMALLQIGHNILKTSYPWSNHHKILQDGLLITEVWRLVRELFSTEGKFVPEERENASLLAERVVKKEVDETKWPESMHIEVDEISREIGGFVLDDLVGEALDEFAISCS</sequence>
<dbReference type="Pfam" id="PF14309">
    <property type="entry name" value="DUF4378"/>
    <property type="match status" value="1"/>
</dbReference>
<accession>A0A9Q0CXF0</accession>
<feature type="compositionally biased region" description="Polar residues" evidence="1">
    <location>
        <begin position="525"/>
        <end position="538"/>
    </location>
</feature>
<feature type="region of interest" description="Disordered" evidence="1">
    <location>
        <begin position="570"/>
        <end position="615"/>
    </location>
</feature>
<gene>
    <name evidence="4" type="ORF">LUZ63_001721</name>
</gene>
<comment type="caution">
    <text evidence="4">The sequence shown here is derived from an EMBL/GenBank/DDBJ whole genome shotgun (WGS) entry which is preliminary data.</text>
</comment>
<proteinExistence type="predicted"/>
<dbReference type="EMBL" id="JAMQYH010000001">
    <property type="protein sequence ID" value="KAJ1701942.1"/>
    <property type="molecule type" value="Genomic_DNA"/>
</dbReference>
<dbReference type="Pfam" id="PF12552">
    <property type="entry name" value="DUF3741"/>
    <property type="match status" value="1"/>
</dbReference>
<evidence type="ECO:0008006" key="6">
    <source>
        <dbReference type="Google" id="ProtNLM"/>
    </source>
</evidence>